<organism evidence="1 2">
    <name type="scientific">Coprobacter tertius</name>
    <dbReference type="NCBI Taxonomy" id="2944915"/>
    <lineage>
        <taxon>Bacteria</taxon>
        <taxon>Pseudomonadati</taxon>
        <taxon>Bacteroidota</taxon>
        <taxon>Bacteroidia</taxon>
        <taxon>Bacteroidales</taxon>
        <taxon>Barnesiellaceae</taxon>
        <taxon>Coprobacter</taxon>
    </lineage>
</organism>
<evidence type="ECO:0000313" key="1">
    <source>
        <dbReference type="EMBL" id="MCP9612941.1"/>
    </source>
</evidence>
<gene>
    <name evidence="1" type="ORF">NMU02_12650</name>
</gene>
<dbReference type="EMBL" id="JANDHW010000017">
    <property type="protein sequence ID" value="MCP9612941.1"/>
    <property type="molecule type" value="Genomic_DNA"/>
</dbReference>
<proteinExistence type="predicted"/>
<protein>
    <submittedName>
        <fullName evidence="1">Uncharacterized protein</fullName>
    </submittedName>
</protein>
<dbReference type="RefSeq" id="WP_255028323.1">
    <property type="nucleotide sequence ID" value="NZ_JANDHW010000017.1"/>
</dbReference>
<reference evidence="1 2" key="1">
    <citation type="submission" date="2022-07" db="EMBL/GenBank/DDBJ databases">
        <title>Fecal culturing of patients with breast cancer.</title>
        <authorList>
            <person name="Teng N.M.Y."/>
            <person name="Kiu R."/>
            <person name="Evans R."/>
            <person name="Baker D.J."/>
            <person name="Zenner C."/>
            <person name="Robinson S.D."/>
            <person name="Hall L.J."/>
        </authorList>
    </citation>
    <scope>NUCLEOTIDE SEQUENCE [LARGE SCALE GENOMIC DNA]</scope>
    <source>
        <strain evidence="1 2">LH1063</strain>
    </source>
</reference>
<comment type="caution">
    <text evidence="1">The sequence shown here is derived from an EMBL/GenBank/DDBJ whole genome shotgun (WGS) entry which is preliminary data.</text>
</comment>
<accession>A0ABT1MM15</accession>
<evidence type="ECO:0000313" key="2">
    <source>
        <dbReference type="Proteomes" id="UP001205603"/>
    </source>
</evidence>
<dbReference type="Proteomes" id="UP001205603">
    <property type="component" value="Unassembled WGS sequence"/>
</dbReference>
<name>A0ABT1MM15_9BACT</name>
<keyword evidence="2" id="KW-1185">Reference proteome</keyword>
<sequence length="71" mass="8408">MTSIVHHDERCDEWKRAITRSNEHQEIIRCHSRGQRESQNDRVKNIKTRGPVIGPRVVFCNRSFIYIPASF</sequence>